<reference evidence="6 7" key="1">
    <citation type="submission" date="2018-02" db="EMBL/GenBank/DDBJ databases">
        <title>Complete genome sequence of Streptomyces dengpaensis, the producer of angucyclines.</title>
        <authorList>
            <person name="Yumei L."/>
        </authorList>
    </citation>
    <scope>NUCLEOTIDE SEQUENCE [LARGE SCALE GENOMIC DNA]</scope>
    <source>
        <strain evidence="6 7">XZHG99</strain>
    </source>
</reference>
<feature type="domain" description="Aldehyde dehydrogenase" evidence="5">
    <location>
        <begin position="21"/>
        <end position="65"/>
    </location>
</feature>
<evidence type="ECO:0000256" key="4">
    <source>
        <dbReference type="SAM" id="MobiDB-lite"/>
    </source>
</evidence>
<evidence type="ECO:0000256" key="1">
    <source>
        <dbReference type="ARBA" id="ARBA00009986"/>
    </source>
</evidence>
<protein>
    <recommendedName>
        <fullName evidence="5">Aldehyde dehydrogenase domain-containing protein</fullName>
    </recommendedName>
</protein>
<keyword evidence="2" id="KW-0560">Oxidoreductase</keyword>
<name>A0ABM6T0G6_9ACTN</name>
<sequence length="141" mass="14626">MVVGGVELSAAYSALPFHHPMLTCSPGVGELVRRAAAEHLTPVTLELGCQNPVVVGHDADLADAAGARDCPTTDSSASARTTSSRRWTSATSRMGLSPALGIGDGLESQYRGNPAGGDERRLTGPVEHVDRRVAARHATGK</sequence>
<dbReference type="InterPro" id="IPR016162">
    <property type="entry name" value="Ald_DH_N"/>
</dbReference>
<dbReference type="InterPro" id="IPR012394">
    <property type="entry name" value="Aldehyde_DH_NAD(P)"/>
</dbReference>
<dbReference type="Gene3D" id="3.40.605.10">
    <property type="entry name" value="Aldehyde Dehydrogenase, Chain A, domain 1"/>
    <property type="match status" value="1"/>
</dbReference>
<feature type="compositionally biased region" description="Low complexity" evidence="4">
    <location>
        <begin position="65"/>
        <end position="93"/>
    </location>
</feature>
<dbReference type="InterPro" id="IPR016163">
    <property type="entry name" value="Ald_DH_C"/>
</dbReference>
<dbReference type="InterPro" id="IPR016161">
    <property type="entry name" value="Ald_DH/histidinol_DH"/>
</dbReference>
<keyword evidence="7" id="KW-1185">Reference proteome</keyword>
<feature type="compositionally biased region" description="Basic and acidic residues" evidence="4">
    <location>
        <begin position="117"/>
        <end position="133"/>
    </location>
</feature>
<evidence type="ECO:0000313" key="6">
    <source>
        <dbReference type="EMBL" id="AVH60479.1"/>
    </source>
</evidence>
<keyword evidence="3" id="KW-0520">NAD</keyword>
<evidence type="ECO:0000256" key="2">
    <source>
        <dbReference type="ARBA" id="ARBA00023002"/>
    </source>
</evidence>
<dbReference type="PANTHER" id="PTHR43570:SF20">
    <property type="entry name" value="ALDEHYDE DEHYDROGENASE ALDX-RELATED"/>
    <property type="match status" value="1"/>
</dbReference>
<evidence type="ECO:0000259" key="5">
    <source>
        <dbReference type="Pfam" id="PF00171"/>
    </source>
</evidence>
<dbReference type="Proteomes" id="UP000238413">
    <property type="component" value="Chromosome"/>
</dbReference>
<accession>A0ABM6T0G6</accession>
<gene>
    <name evidence="6" type="ORF">C4B68_37105</name>
</gene>
<dbReference type="RefSeq" id="WP_099502235.1">
    <property type="nucleotide sequence ID" value="NZ_CP026652.1"/>
</dbReference>
<proteinExistence type="inferred from homology"/>
<evidence type="ECO:0000313" key="7">
    <source>
        <dbReference type="Proteomes" id="UP000238413"/>
    </source>
</evidence>
<evidence type="ECO:0000256" key="3">
    <source>
        <dbReference type="ARBA" id="ARBA00023027"/>
    </source>
</evidence>
<organism evidence="6 7">
    <name type="scientific">Streptomyces dengpaensis</name>
    <dbReference type="NCBI Taxonomy" id="2049881"/>
    <lineage>
        <taxon>Bacteria</taxon>
        <taxon>Bacillati</taxon>
        <taxon>Actinomycetota</taxon>
        <taxon>Actinomycetes</taxon>
        <taxon>Kitasatosporales</taxon>
        <taxon>Streptomycetaceae</taxon>
        <taxon>Streptomyces</taxon>
    </lineage>
</organism>
<feature type="region of interest" description="Disordered" evidence="4">
    <location>
        <begin position="65"/>
        <end position="141"/>
    </location>
</feature>
<dbReference type="PANTHER" id="PTHR43570">
    <property type="entry name" value="ALDEHYDE DEHYDROGENASE"/>
    <property type="match status" value="1"/>
</dbReference>
<dbReference type="InterPro" id="IPR015590">
    <property type="entry name" value="Aldehyde_DH_dom"/>
</dbReference>
<comment type="similarity">
    <text evidence="1">Belongs to the aldehyde dehydrogenase family.</text>
</comment>
<dbReference type="Pfam" id="PF00171">
    <property type="entry name" value="Aldedh"/>
    <property type="match status" value="1"/>
</dbReference>
<dbReference type="EMBL" id="CP026652">
    <property type="protein sequence ID" value="AVH60479.1"/>
    <property type="molecule type" value="Genomic_DNA"/>
</dbReference>
<dbReference type="SUPFAM" id="SSF53720">
    <property type="entry name" value="ALDH-like"/>
    <property type="match status" value="1"/>
</dbReference>
<dbReference type="Gene3D" id="3.40.309.10">
    <property type="entry name" value="Aldehyde Dehydrogenase, Chain A, domain 2"/>
    <property type="match status" value="1"/>
</dbReference>